<keyword evidence="1" id="KW-0472">Membrane</keyword>
<feature type="transmembrane region" description="Helical" evidence="1">
    <location>
        <begin position="84"/>
        <end position="106"/>
    </location>
</feature>
<keyword evidence="1" id="KW-0812">Transmembrane</keyword>
<gene>
    <name evidence="2" type="ORF">J2S15_003464</name>
</gene>
<protein>
    <recommendedName>
        <fullName evidence="4">ABC transporter permease</fullName>
    </recommendedName>
</protein>
<feature type="transmembrane region" description="Helical" evidence="1">
    <location>
        <begin position="186"/>
        <end position="212"/>
    </location>
</feature>
<reference evidence="2 3" key="1">
    <citation type="submission" date="2023-07" db="EMBL/GenBank/DDBJ databases">
        <title>Genomic Encyclopedia of Type Strains, Phase IV (KMG-IV): sequencing the most valuable type-strain genomes for metagenomic binning, comparative biology and taxonomic classification.</title>
        <authorList>
            <person name="Goeker M."/>
        </authorList>
    </citation>
    <scope>NUCLEOTIDE SEQUENCE [LARGE SCALE GENOMIC DNA]</scope>
    <source>
        <strain evidence="2 3">DSM 16784</strain>
    </source>
</reference>
<name>A0ABU0E763_9FIRM</name>
<dbReference type="Proteomes" id="UP001230220">
    <property type="component" value="Unassembled WGS sequence"/>
</dbReference>
<comment type="caution">
    <text evidence="2">The sequence shown here is derived from an EMBL/GenBank/DDBJ whole genome shotgun (WGS) entry which is preliminary data.</text>
</comment>
<dbReference type="Pfam" id="PF22564">
    <property type="entry name" value="HAAS"/>
    <property type="match status" value="1"/>
</dbReference>
<proteinExistence type="predicted"/>
<organism evidence="2 3">
    <name type="scientific">Breznakia pachnodae</name>
    <dbReference type="NCBI Taxonomy" id="265178"/>
    <lineage>
        <taxon>Bacteria</taxon>
        <taxon>Bacillati</taxon>
        <taxon>Bacillota</taxon>
        <taxon>Erysipelotrichia</taxon>
        <taxon>Erysipelotrichales</taxon>
        <taxon>Erysipelotrichaceae</taxon>
        <taxon>Breznakia</taxon>
    </lineage>
</organism>
<dbReference type="RefSeq" id="WP_307410606.1">
    <property type="nucleotide sequence ID" value="NZ_JAUSUR010000007.1"/>
</dbReference>
<keyword evidence="3" id="KW-1185">Reference proteome</keyword>
<feature type="transmembrane region" description="Helical" evidence="1">
    <location>
        <begin position="312"/>
        <end position="333"/>
    </location>
</feature>
<sequence>MDKIINKYVYDVTRRLPEKDRLEVEEELKANIYDMLSDNPDEAEVKAVLQELGHPSKLAEQYRQNPRYLISPAMYDQYIQILKWLLPLVGGILAALGFILGSLDVISAASGTVDIKDILKESISQGISMGISGAFQALFWTTLGFVIAERSGYQQKIAKEWKIEDIPEIPKNDKDKISLSETIIEMALSVVFTVIGILICSGIIPVAFSFAHNGRFVQEVFNTSFLQTCVPIFIIILAFSMLEYISKLVYRRWHPMVCTGVIISNIVSAGGFIYLLTRPNIFSREFLNFVETNDWGSHDIMQFFGTGGSNPVIITIIIIIVVVTVATSAHALYKTIRANAR</sequence>
<keyword evidence="1" id="KW-1133">Transmembrane helix</keyword>
<feature type="transmembrane region" description="Helical" evidence="1">
    <location>
        <begin position="257"/>
        <end position="277"/>
    </location>
</feature>
<evidence type="ECO:0000313" key="3">
    <source>
        <dbReference type="Proteomes" id="UP001230220"/>
    </source>
</evidence>
<accession>A0ABU0E763</accession>
<feature type="transmembrane region" description="Helical" evidence="1">
    <location>
        <begin position="224"/>
        <end position="245"/>
    </location>
</feature>
<evidence type="ECO:0000313" key="2">
    <source>
        <dbReference type="EMBL" id="MDQ0362710.1"/>
    </source>
</evidence>
<evidence type="ECO:0008006" key="4">
    <source>
        <dbReference type="Google" id="ProtNLM"/>
    </source>
</evidence>
<dbReference type="EMBL" id="JAUSUR010000007">
    <property type="protein sequence ID" value="MDQ0362710.1"/>
    <property type="molecule type" value="Genomic_DNA"/>
</dbReference>
<evidence type="ECO:0000256" key="1">
    <source>
        <dbReference type="SAM" id="Phobius"/>
    </source>
</evidence>
<feature type="transmembrane region" description="Helical" evidence="1">
    <location>
        <begin position="126"/>
        <end position="148"/>
    </location>
</feature>